<evidence type="ECO:0000313" key="1">
    <source>
        <dbReference type="EMBL" id="DAF57257.1"/>
    </source>
</evidence>
<protein>
    <submittedName>
        <fullName evidence="1">Uncharacterized protein</fullName>
    </submittedName>
</protein>
<organism evidence="1">
    <name type="scientific">Myoviridae sp. ct5ra14</name>
    <dbReference type="NCBI Taxonomy" id="2827659"/>
    <lineage>
        <taxon>Viruses</taxon>
        <taxon>Duplodnaviria</taxon>
        <taxon>Heunggongvirae</taxon>
        <taxon>Uroviricota</taxon>
        <taxon>Caudoviricetes</taxon>
    </lineage>
</organism>
<proteinExistence type="predicted"/>
<sequence length="128" mass="14022">MLKELASLLCSLFVPRRAVSLSRGGKIIYGENLSTVGLTDFSESVTATSLPYVVPFDGYAVISWQAVWSGSPTFAWFPILFNSHNVHTTVETEGLSYVFSFPVKKGVTISAGDIKNAKIIQITVYKIK</sequence>
<reference evidence="1" key="1">
    <citation type="journal article" date="2021" name="Proc. Natl. Acad. Sci. U.S.A.">
        <title>A Catalog of Tens of Thousands of Viruses from Human Metagenomes Reveals Hidden Associations with Chronic Diseases.</title>
        <authorList>
            <person name="Tisza M.J."/>
            <person name="Buck C.B."/>
        </authorList>
    </citation>
    <scope>NUCLEOTIDE SEQUENCE</scope>
    <source>
        <strain evidence="1">Ct5ra14</strain>
    </source>
</reference>
<accession>A0A8S5T1X3</accession>
<dbReference type="EMBL" id="BK032730">
    <property type="protein sequence ID" value="DAF57257.1"/>
    <property type="molecule type" value="Genomic_DNA"/>
</dbReference>
<name>A0A8S5T1X3_9CAUD</name>